<proteinExistence type="predicted"/>
<name>A0ABQ6FF18_9RHOO</name>
<dbReference type="EMBL" id="BSPX01000064">
    <property type="protein sequence ID" value="GLT23904.1"/>
    <property type="molecule type" value="Genomic_DNA"/>
</dbReference>
<feature type="transmembrane region" description="Helical" evidence="1">
    <location>
        <begin position="63"/>
        <end position="88"/>
    </location>
</feature>
<evidence type="ECO:0000313" key="3">
    <source>
        <dbReference type="Proteomes" id="UP001157167"/>
    </source>
</evidence>
<dbReference type="Proteomes" id="UP001157167">
    <property type="component" value="Unassembled WGS sequence"/>
</dbReference>
<organism evidence="2 3">
    <name type="scientific">Zoogloea oryzae</name>
    <dbReference type="NCBI Taxonomy" id="310767"/>
    <lineage>
        <taxon>Bacteria</taxon>
        <taxon>Pseudomonadati</taxon>
        <taxon>Pseudomonadota</taxon>
        <taxon>Betaproteobacteria</taxon>
        <taxon>Rhodocyclales</taxon>
        <taxon>Zoogloeaceae</taxon>
        <taxon>Zoogloea</taxon>
    </lineage>
</organism>
<accession>A0ABQ6FF18</accession>
<evidence type="ECO:0008006" key="4">
    <source>
        <dbReference type="Google" id="ProtNLM"/>
    </source>
</evidence>
<sequence>MSSTSSQSAVYARIRRNPRFAELVSKRQGFATILSVIVLTIFYGFFMVVAFQPQVIGKRLSEGSYLTVGIAFELFMFIFFWVLTAVYVKRANGEFDEITAEVIRDASKEVK</sequence>
<gene>
    <name evidence="2" type="ORF">GCM10007933_33750</name>
</gene>
<protein>
    <recommendedName>
        <fullName evidence="4">DUF485 domain-containing protein</fullName>
    </recommendedName>
</protein>
<keyword evidence="1" id="KW-1133">Transmembrane helix</keyword>
<feature type="transmembrane region" description="Helical" evidence="1">
    <location>
        <begin position="29"/>
        <end position="51"/>
    </location>
</feature>
<keyword evidence="1" id="KW-0472">Membrane</keyword>
<evidence type="ECO:0000256" key="1">
    <source>
        <dbReference type="SAM" id="Phobius"/>
    </source>
</evidence>
<keyword evidence="3" id="KW-1185">Reference proteome</keyword>
<dbReference type="RefSeq" id="WP_153160796.1">
    <property type="nucleotide sequence ID" value="NZ_BSPX01000064.1"/>
</dbReference>
<reference evidence="3" key="1">
    <citation type="journal article" date="2019" name="Int. J. Syst. Evol. Microbiol.">
        <title>The Global Catalogue of Microorganisms (GCM) 10K type strain sequencing project: providing services to taxonomists for standard genome sequencing and annotation.</title>
        <authorList>
            <consortium name="The Broad Institute Genomics Platform"/>
            <consortium name="The Broad Institute Genome Sequencing Center for Infectious Disease"/>
            <person name="Wu L."/>
            <person name="Ma J."/>
        </authorList>
    </citation>
    <scope>NUCLEOTIDE SEQUENCE [LARGE SCALE GENOMIC DNA]</scope>
    <source>
        <strain evidence="3">NBRC 102407</strain>
    </source>
</reference>
<dbReference type="PANTHER" id="PTHR38598">
    <property type="entry name" value="INNER MEMBRANE PROTEIN YJCH"/>
    <property type="match status" value="1"/>
</dbReference>
<comment type="caution">
    <text evidence="2">The sequence shown here is derived from an EMBL/GenBank/DDBJ whole genome shotgun (WGS) entry which is preliminary data.</text>
</comment>
<dbReference type="InterPro" id="IPR007436">
    <property type="entry name" value="DUF485"/>
</dbReference>
<keyword evidence="1" id="KW-0812">Transmembrane</keyword>
<dbReference type="Pfam" id="PF04341">
    <property type="entry name" value="DUF485"/>
    <property type="match status" value="1"/>
</dbReference>
<evidence type="ECO:0000313" key="2">
    <source>
        <dbReference type="EMBL" id="GLT23904.1"/>
    </source>
</evidence>
<dbReference type="InterPro" id="IPR052959">
    <property type="entry name" value="Inner_membrane_assoc"/>
</dbReference>
<dbReference type="PANTHER" id="PTHR38598:SF1">
    <property type="entry name" value="INNER MEMBRANE PROTEIN YJCH"/>
    <property type="match status" value="1"/>
</dbReference>